<dbReference type="InterPro" id="IPR003749">
    <property type="entry name" value="ThiS/MoaD-like"/>
</dbReference>
<reference evidence="1" key="1">
    <citation type="journal article" date="2015" name="Nature">
        <title>Complex archaea that bridge the gap between prokaryotes and eukaryotes.</title>
        <authorList>
            <person name="Spang A."/>
            <person name="Saw J.H."/>
            <person name="Jorgensen S.L."/>
            <person name="Zaremba-Niedzwiedzka K."/>
            <person name="Martijn J."/>
            <person name="Lind A.E."/>
            <person name="van Eijk R."/>
            <person name="Schleper C."/>
            <person name="Guy L."/>
            <person name="Ettema T.J."/>
        </authorList>
    </citation>
    <scope>NUCLEOTIDE SEQUENCE</scope>
</reference>
<dbReference type="AlphaFoldDB" id="A0A0F9G9E9"/>
<organism evidence="1">
    <name type="scientific">marine sediment metagenome</name>
    <dbReference type="NCBI Taxonomy" id="412755"/>
    <lineage>
        <taxon>unclassified sequences</taxon>
        <taxon>metagenomes</taxon>
        <taxon>ecological metagenomes</taxon>
    </lineage>
</organism>
<comment type="caution">
    <text evidence="1">The sequence shown here is derived from an EMBL/GenBank/DDBJ whole genome shotgun (WGS) entry which is preliminary data.</text>
</comment>
<dbReference type="Gene3D" id="3.10.20.30">
    <property type="match status" value="1"/>
</dbReference>
<dbReference type="Pfam" id="PF02597">
    <property type="entry name" value="ThiS"/>
    <property type="match status" value="1"/>
</dbReference>
<dbReference type="EMBL" id="LAZR01029350">
    <property type="protein sequence ID" value="KKL59842.1"/>
    <property type="molecule type" value="Genomic_DNA"/>
</dbReference>
<dbReference type="InterPro" id="IPR016155">
    <property type="entry name" value="Mopterin_synth/thiamin_S_b"/>
</dbReference>
<evidence type="ECO:0008006" key="2">
    <source>
        <dbReference type="Google" id="ProtNLM"/>
    </source>
</evidence>
<protein>
    <recommendedName>
        <fullName evidence="2">Ubiquitin Mut7-C domain-containing protein</fullName>
    </recommendedName>
</protein>
<proteinExistence type="predicted"/>
<name>A0A0F9G9E9_9ZZZZ</name>
<gene>
    <name evidence="1" type="ORF">LCGC14_2211290</name>
</gene>
<accession>A0A0F9G9E9</accession>
<dbReference type="SUPFAM" id="SSF54285">
    <property type="entry name" value="MoaD/ThiS"/>
    <property type="match status" value="1"/>
</dbReference>
<dbReference type="InterPro" id="IPR012675">
    <property type="entry name" value="Beta-grasp_dom_sf"/>
</dbReference>
<sequence length="74" mass="8184">MKIELKLFVSLTQYGKELQTVDLPDGATVSDVVEMFKIPENLPKLNILNNVHVKRDHVLKDGDVLALFPPIAGG</sequence>
<evidence type="ECO:0000313" key="1">
    <source>
        <dbReference type="EMBL" id="KKL59842.1"/>
    </source>
</evidence>